<dbReference type="Pfam" id="PF01694">
    <property type="entry name" value="Rhomboid"/>
    <property type="match status" value="1"/>
</dbReference>
<accession>A0A4S8PQL4</accession>
<dbReference type="RefSeq" id="WP_136537321.1">
    <property type="nucleotide sequence ID" value="NZ_STGY01000083.1"/>
</dbReference>
<feature type="domain" description="Peptidase S54 rhomboid" evidence="6">
    <location>
        <begin position="57"/>
        <end position="187"/>
    </location>
</feature>
<reference evidence="8" key="1">
    <citation type="submission" date="2019-04" db="EMBL/GenBank/DDBJ databases">
        <title>Nocardioides xinjiangensis sp. nov.</title>
        <authorList>
            <person name="Liu S."/>
        </authorList>
    </citation>
    <scope>NUCLEOTIDE SEQUENCE [LARGE SCALE GENOMIC DNA]</scope>
    <source>
        <strain evidence="8">18</strain>
    </source>
</reference>
<gene>
    <name evidence="7" type="ORF">FAB82_25175</name>
</gene>
<reference evidence="7 8" key="2">
    <citation type="submission" date="2019-05" db="EMBL/GenBank/DDBJ databases">
        <title>Glycomyces buryatensis sp. nov.</title>
        <authorList>
            <person name="Nikitina E."/>
        </authorList>
    </citation>
    <scope>NUCLEOTIDE SEQUENCE [LARGE SCALE GENOMIC DNA]</scope>
    <source>
        <strain evidence="7 8">18</strain>
    </source>
</reference>
<evidence type="ECO:0000259" key="6">
    <source>
        <dbReference type="Pfam" id="PF01694"/>
    </source>
</evidence>
<feature type="transmembrane region" description="Helical" evidence="5">
    <location>
        <begin position="116"/>
        <end position="132"/>
    </location>
</feature>
<evidence type="ECO:0000256" key="1">
    <source>
        <dbReference type="ARBA" id="ARBA00004141"/>
    </source>
</evidence>
<evidence type="ECO:0000256" key="5">
    <source>
        <dbReference type="SAM" id="Phobius"/>
    </source>
</evidence>
<dbReference type="InterPro" id="IPR022764">
    <property type="entry name" value="Peptidase_S54_rhomboid_dom"/>
</dbReference>
<dbReference type="OrthoDB" id="465874at2"/>
<proteinExistence type="predicted"/>
<sequence>MTTGPAPRTHPLRRALALWGAVIAAMWLLLIADWMIPAQLTQWGITPRESSGILPGFIAAPFLHAGTEHLVSNMVPLAVMGIIAALRDWRSFWIALGAIVIVSDLGVWFISPAGSVTVGASGVVFGLFGYLLGRGIFHRRLGDLLIAVALILVYGSMVWGIFPSQPHISWQGHMFGFIGGAGAAYALRGTRNTSKANVPAQAGQ</sequence>
<dbReference type="GO" id="GO:0016020">
    <property type="term" value="C:membrane"/>
    <property type="evidence" value="ECO:0007669"/>
    <property type="project" value="UniProtKB-SubCell"/>
</dbReference>
<feature type="transmembrane region" description="Helical" evidence="5">
    <location>
        <begin position="168"/>
        <end position="187"/>
    </location>
</feature>
<feature type="transmembrane region" description="Helical" evidence="5">
    <location>
        <begin position="16"/>
        <end position="36"/>
    </location>
</feature>
<dbReference type="GO" id="GO:0006508">
    <property type="term" value="P:proteolysis"/>
    <property type="evidence" value="ECO:0007669"/>
    <property type="project" value="UniProtKB-KW"/>
</dbReference>
<evidence type="ECO:0000313" key="7">
    <source>
        <dbReference type="EMBL" id="THV33440.1"/>
    </source>
</evidence>
<dbReference type="PANTHER" id="PTHR43066">
    <property type="entry name" value="RHOMBOID-RELATED PROTEIN"/>
    <property type="match status" value="1"/>
</dbReference>
<feature type="transmembrane region" description="Helical" evidence="5">
    <location>
        <begin position="93"/>
        <end position="110"/>
    </location>
</feature>
<comment type="subcellular location">
    <subcellularLocation>
        <location evidence="1">Membrane</location>
        <topology evidence="1">Multi-pass membrane protein</topology>
    </subcellularLocation>
</comment>
<keyword evidence="3 5" id="KW-1133">Transmembrane helix</keyword>
<evidence type="ECO:0000256" key="3">
    <source>
        <dbReference type="ARBA" id="ARBA00022989"/>
    </source>
</evidence>
<keyword evidence="2 5" id="KW-0812">Transmembrane</keyword>
<dbReference type="Proteomes" id="UP000308760">
    <property type="component" value="Unassembled WGS sequence"/>
</dbReference>
<keyword evidence="4 5" id="KW-0472">Membrane</keyword>
<evidence type="ECO:0000256" key="2">
    <source>
        <dbReference type="ARBA" id="ARBA00022692"/>
    </source>
</evidence>
<keyword evidence="7" id="KW-0645">Protease</keyword>
<name>A0A4S8PQL4_9ACTN</name>
<keyword evidence="7" id="KW-0378">Hydrolase</keyword>
<dbReference type="InterPro" id="IPR035952">
    <property type="entry name" value="Rhomboid-like_sf"/>
</dbReference>
<keyword evidence="8" id="KW-1185">Reference proteome</keyword>
<dbReference type="Gene3D" id="1.20.1540.10">
    <property type="entry name" value="Rhomboid-like"/>
    <property type="match status" value="1"/>
</dbReference>
<evidence type="ECO:0000313" key="8">
    <source>
        <dbReference type="Proteomes" id="UP000308760"/>
    </source>
</evidence>
<feature type="transmembrane region" description="Helical" evidence="5">
    <location>
        <begin position="144"/>
        <end position="162"/>
    </location>
</feature>
<dbReference type="AlphaFoldDB" id="A0A4S8PQL4"/>
<evidence type="ECO:0000256" key="4">
    <source>
        <dbReference type="ARBA" id="ARBA00023136"/>
    </source>
</evidence>
<dbReference type="EMBL" id="STGY01000083">
    <property type="protein sequence ID" value="THV33440.1"/>
    <property type="molecule type" value="Genomic_DNA"/>
</dbReference>
<protein>
    <submittedName>
        <fullName evidence="7">Rhomboid family intramembrane serine protease</fullName>
    </submittedName>
</protein>
<comment type="caution">
    <text evidence="7">The sequence shown here is derived from an EMBL/GenBank/DDBJ whole genome shotgun (WGS) entry which is preliminary data.</text>
</comment>
<dbReference type="GO" id="GO:0004252">
    <property type="term" value="F:serine-type endopeptidase activity"/>
    <property type="evidence" value="ECO:0007669"/>
    <property type="project" value="InterPro"/>
</dbReference>
<organism evidence="7 8">
    <name type="scientific">Glycomyces buryatensis</name>
    <dbReference type="NCBI Taxonomy" id="2570927"/>
    <lineage>
        <taxon>Bacteria</taxon>
        <taxon>Bacillati</taxon>
        <taxon>Actinomycetota</taxon>
        <taxon>Actinomycetes</taxon>
        <taxon>Glycomycetales</taxon>
        <taxon>Glycomycetaceae</taxon>
        <taxon>Glycomyces</taxon>
    </lineage>
</organism>
<dbReference type="SUPFAM" id="SSF144091">
    <property type="entry name" value="Rhomboid-like"/>
    <property type="match status" value="1"/>
</dbReference>